<dbReference type="InterPro" id="IPR013517">
    <property type="entry name" value="FG-GAP"/>
</dbReference>
<dbReference type="SUPFAM" id="SSF63446">
    <property type="entry name" value="Type I dockerin domain"/>
    <property type="match status" value="1"/>
</dbReference>
<dbReference type="GO" id="GO:0000272">
    <property type="term" value="P:polysaccharide catabolic process"/>
    <property type="evidence" value="ECO:0007669"/>
    <property type="project" value="InterPro"/>
</dbReference>
<dbReference type="InterPro" id="IPR028994">
    <property type="entry name" value="Integrin_alpha_N"/>
</dbReference>
<dbReference type="InterPro" id="IPR036439">
    <property type="entry name" value="Dockerin_dom_sf"/>
</dbReference>
<dbReference type="InterPro" id="IPR027039">
    <property type="entry name" value="Crtac1"/>
</dbReference>
<evidence type="ECO:0000256" key="1">
    <source>
        <dbReference type="ARBA" id="ARBA00022729"/>
    </source>
</evidence>
<keyword evidence="1" id="KW-0732">Signal</keyword>
<dbReference type="SUPFAM" id="SSF69318">
    <property type="entry name" value="Integrin alpha N-terminal domain"/>
    <property type="match status" value="1"/>
</dbReference>
<dbReference type="Gene3D" id="1.10.1330.10">
    <property type="entry name" value="Dockerin domain"/>
    <property type="match status" value="1"/>
</dbReference>
<evidence type="ECO:0000313" key="3">
    <source>
        <dbReference type="EMBL" id="TWU29360.1"/>
    </source>
</evidence>
<feature type="domain" description="ASPIC/UnbV" evidence="2">
    <location>
        <begin position="393"/>
        <end position="464"/>
    </location>
</feature>
<sequence length="556" mass="60487">MTGGVAAGDFDGDGRTDLLFTRLNDTNIFYRNLGNGTFEPRTSSAGFNTATLTNGVVSGDIDNDGDLDLYMTTTNDTRNYLYLNDGAGFFTDAGTGSVAALANGTVRQGQGASFGDYDNDGYLDLITGDWNNLVANCQSRLLRNLGASQPGQFEDVTPVAGIDVYRNSKTYRFAPRFVDLDRDGHLDLTFASDFPTSQLFWNNGDGTYTDGTLAAGVGTDQNGMGTTFADYDGDGDLDWFITNITNAPEFPGPFGGFNRLYRNEGDRTFTDVTLQAGVRDSRWSWGTSFFDYDNDGDSDLIATNGYNGGSWNNDRTFLWQNDNGVFTDVSNALGITDTLQGRGLAHLDYDDDGDLDVVIVNNLAAPILYRNGGGNQNHFLRIQPVGTLSNRDGIGAWITVTQDLNDPTAQIVWEIDGGCSYLSQNERTAHFGLGPNTNVVDMITIEWSSGIVQHLFDIAVDQTLQVTEAAHIDTADFNGDGSIDITDLNWWHAAYGKDNSADADGNGITDGRDFLIWQRQFNPVITSLGSHAAVPEPSSAALLLLVFLFLRRKITQ</sequence>
<keyword evidence="4" id="KW-1185">Reference proteome</keyword>
<protein>
    <submittedName>
        <fullName evidence="3">FG-GAP repeat protein</fullName>
    </submittedName>
</protein>
<dbReference type="PROSITE" id="PS00018">
    <property type="entry name" value="EF_HAND_1"/>
    <property type="match status" value="1"/>
</dbReference>
<comment type="caution">
    <text evidence="3">The sequence shown here is derived from an EMBL/GenBank/DDBJ whole genome shotgun (WGS) entry which is preliminary data.</text>
</comment>
<dbReference type="NCBIfam" id="TIGR02595">
    <property type="entry name" value="PEP_CTERM"/>
    <property type="match status" value="1"/>
</dbReference>
<dbReference type="Pfam" id="PF13517">
    <property type="entry name" value="FG-GAP_3"/>
    <property type="match status" value="3"/>
</dbReference>
<evidence type="ECO:0000259" key="2">
    <source>
        <dbReference type="Pfam" id="PF07593"/>
    </source>
</evidence>
<proteinExistence type="predicted"/>
<dbReference type="EMBL" id="SJPS01000001">
    <property type="protein sequence ID" value="TWU29360.1"/>
    <property type="molecule type" value="Genomic_DNA"/>
</dbReference>
<evidence type="ECO:0000313" key="4">
    <source>
        <dbReference type="Proteomes" id="UP000318437"/>
    </source>
</evidence>
<dbReference type="InterPro" id="IPR013424">
    <property type="entry name" value="Ice-binding_C"/>
</dbReference>
<gene>
    <name evidence="3" type="ORF">Pla144_01360</name>
</gene>
<accession>A0A5C6CXT9</accession>
<dbReference type="RefSeq" id="WP_146447398.1">
    <property type="nucleotide sequence ID" value="NZ_SJPS01000001.1"/>
</dbReference>
<organism evidence="3 4">
    <name type="scientific">Bythopirellula polymerisocia</name>
    <dbReference type="NCBI Taxonomy" id="2528003"/>
    <lineage>
        <taxon>Bacteria</taxon>
        <taxon>Pseudomonadati</taxon>
        <taxon>Planctomycetota</taxon>
        <taxon>Planctomycetia</taxon>
        <taxon>Pirellulales</taxon>
        <taxon>Lacipirellulaceae</taxon>
        <taxon>Bythopirellula</taxon>
    </lineage>
</organism>
<dbReference type="Gene3D" id="2.130.10.130">
    <property type="entry name" value="Integrin alpha, N-terminal"/>
    <property type="match status" value="2"/>
</dbReference>
<dbReference type="AlphaFoldDB" id="A0A5C6CXT9"/>
<dbReference type="InterPro" id="IPR018247">
    <property type="entry name" value="EF_Hand_1_Ca_BS"/>
</dbReference>
<dbReference type="OrthoDB" id="5287961at2"/>
<dbReference type="Pfam" id="PF07593">
    <property type="entry name" value="UnbV_ASPIC"/>
    <property type="match status" value="1"/>
</dbReference>
<dbReference type="InterPro" id="IPR011519">
    <property type="entry name" value="UnbV_ASPIC"/>
</dbReference>
<reference evidence="3 4" key="1">
    <citation type="submission" date="2019-02" db="EMBL/GenBank/DDBJ databases">
        <title>Deep-cultivation of Planctomycetes and their phenomic and genomic characterization uncovers novel biology.</title>
        <authorList>
            <person name="Wiegand S."/>
            <person name="Jogler M."/>
            <person name="Boedeker C."/>
            <person name="Pinto D."/>
            <person name="Vollmers J."/>
            <person name="Rivas-Marin E."/>
            <person name="Kohn T."/>
            <person name="Peeters S.H."/>
            <person name="Heuer A."/>
            <person name="Rast P."/>
            <person name="Oberbeckmann S."/>
            <person name="Bunk B."/>
            <person name="Jeske O."/>
            <person name="Meyerdierks A."/>
            <person name="Storesund J.E."/>
            <person name="Kallscheuer N."/>
            <person name="Luecker S."/>
            <person name="Lage O.M."/>
            <person name="Pohl T."/>
            <person name="Merkel B.J."/>
            <person name="Hornburger P."/>
            <person name="Mueller R.-W."/>
            <person name="Bruemmer F."/>
            <person name="Labrenz M."/>
            <person name="Spormann A.M."/>
            <person name="Op Den Camp H."/>
            <person name="Overmann J."/>
            <person name="Amann R."/>
            <person name="Jetten M.S.M."/>
            <person name="Mascher T."/>
            <person name="Medema M.H."/>
            <person name="Devos D.P."/>
            <person name="Kaster A.-K."/>
            <person name="Ovreas L."/>
            <person name="Rohde M."/>
            <person name="Galperin M.Y."/>
            <person name="Jogler C."/>
        </authorList>
    </citation>
    <scope>NUCLEOTIDE SEQUENCE [LARGE SCALE GENOMIC DNA]</scope>
    <source>
        <strain evidence="3 4">Pla144</strain>
    </source>
</reference>
<dbReference type="PANTHER" id="PTHR16026:SF0">
    <property type="entry name" value="CARTILAGE ACIDIC PROTEIN 1"/>
    <property type="match status" value="1"/>
</dbReference>
<dbReference type="PANTHER" id="PTHR16026">
    <property type="entry name" value="CARTILAGE ACIDIC PROTEIN 1"/>
    <property type="match status" value="1"/>
</dbReference>
<dbReference type="Proteomes" id="UP000318437">
    <property type="component" value="Unassembled WGS sequence"/>
</dbReference>
<name>A0A5C6CXT9_9BACT</name>